<dbReference type="eggNOG" id="COG2226">
    <property type="taxonomic scope" value="Bacteria"/>
</dbReference>
<dbReference type="OrthoDB" id="9768004at2"/>
<dbReference type="eggNOG" id="COG2835">
    <property type="taxonomic scope" value="Bacteria"/>
</dbReference>
<name>D2QZ25_PIRSD</name>
<proteinExistence type="predicted"/>
<dbReference type="InterPro" id="IPR029063">
    <property type="entry name" value="SAM-dependent_MTases_sf"/>
</dbReference>
<keyword evidence="2" id="KW-0489">Methyltransferase</keyword>
<dbReference type="PANTHER" id="PTHR45445">
    <property type="match status" value="1"/>
</dbReference>
<accession>D2QZ25</accession>
<dbReference type="CDD" id="cd02440">
    <property type="entry name" value="AdoMet_MTases"/>
    <property type="match status" value="1"/>
</dbReference>
<protein>
    <submittedName>
        <fullName evidence="2">Methyltransferase type 11</fullName>
    </submittedName>
</protein>
<organism evidence="2 3">
    <name type="scientific">Pirellula staleyi (strain ATCC 27377 / DSM 6068 / ICPB 4128)</name>
    <name type="common">Pirella staleyi</name>
    <dbReference type="NCBI Taxonomy" id="530564"/>
    <lineage>
        <taxon>Bacteria</taxon>
        <taxon>Pseudomonadati</taxon>
        <taxon>Planctomycetota</taxon>
        <taxon>Planctomycetia</taxon>
        <taxon>Pirellulales</taxon>
        <taxon>Pirellulaceae</taxon>
        <taxon>Pirellula</taxon>
    </lineage>
</organism>
<dbReference type="AlphaFoldDB" id="D2QZ25"/>
<feature type="domain" description="Methyltransferase type 11" evidence="1">
    <location>
        <begin position="160"/>
        <end position="283"/>
    </location>
</feature>
<dbReference type="Proteomes" id="UP000001887">
    <property type="component" value="Chromosome"/>
</dbReference>
<dbReference type="InterPro" id="IPR013216">
    <property type="entry name" value="Methyltransf_11"/>
</dbReference>
<dbReference type="KEGG" id="psl:Psta_1805"/>
<dbReference type="GO" id="GO:0032259">
    <property type="term" value="P:methylation"/>
    <property type="evidence" value="ECO:0007669"/>
    <property type="project" value="UniProtKB-KW"/>
</dbReference>
<gene>
    <name evidence="2" type="ordered locus">Psta_1805</name>
</gene>
<dbReference type="Gene3D" id="3.40.50.150">
    <property type="entry name" value="Vaccinia Virus protein VP39"/>
    <property type="match status" value="1"/>
</dbReference>
<dbReference type="PANTHER" id="PTHR45445:SF2">
    <property type="entry name" value="METHYLTRANSFERASE TYPE 11 DOMAIN-CONTAINING PROTEIN"/>
    <property type="match status" value="1"/>
</dbReference>
<dbReference type="SUPFAM" id="SSF53335">
    <property type="entry name" value="S-adenosyl-L-methionine-dependent methyltransferases"/>
    <property type="match status" value="1"/>
</dbReference>
<evidence type="ECO:0000313" key="2">
    <source>
        <dbReference type="EMBL" id="ADB16480.1"/>
    </source>
</evidence>
<evidence type="ECO:0000259" key="1">
    <source>
        <dbReference type="Pfam" id="PF08241"/>
    </source>
</evidence>
<dbReference type="GO" id="GO:0008757">
    <property type="term" value="F:S-adenosylmethionine-dependent methyltransferase activity"/>
    <property type="evidence" value="ECO:0007669"/>
    <property type="project" value="InterPro"/>
</dbReference>
<dbReference type="Gene3D" id="2.20.25.10">
    <property type="match status" value="1"/>
</dbReference>
<keyword evidence="3" id="KW-1185">Reference proteome</keyword>
<dbReference type="HOGENOM" id="CLU_043922_0_0_0"/>
<dbReference type="Pfam" id="PF08241">
    <property type="entry name" value="Methyltransf_11"/>
    <property type="match status" value="1"/>
</dbReference>
<reference evidence="2 3" key="1">
    <citation type="journal article" date="2009" name="Stand. Genomic Sci.">
        <title>Complete genome sequence of Pirellula staleyi type strain (ATCC 27377).</title>
        <authorList>
            <person name="Clum A."/>
            <person name="Tindall B.J."/>
            <person name="Sikorski J."/>
            <person name="Ivanova N."/>
            <person name="Mavrommatis K."/>
            <person name="Lucas S."/>
            <person name="Glavina del Rio T."/>
            <person name="Nolan M."/>
            <person name="Chen F."/>
            <person name="Tice H."/>
            <person name="Pitluck S."/>
            <person name="Cheng J.F."/>
            <person name="Chertkov O."/>
            <person name="Brettin T."/>
            <person name="Han C."/>
            <person name="Detter J.C."/>
            <person name="Kuske C."/>
            <person name="Bruce D."/>
            <person name="Goodwin L."/>
            <person name="Ovchinikova G."/>
            <person name="Pati A."/>
            <person name="Mikhailova N."/>
            <person name="Chen A."/>
            <person name="Palaniappan K."/>
            <person name="Land M."/>
            <person name="Hauser L."/>
            <person name="Chang Y.J."/>
            <person name="Jeffries C.D."/>
            <person name="Chain P."/>
            <person name="Rohde M."/>
            <person name="Goker M."/>
            <person name="Bristow J."/>
            <person name="Eisen J.A."/>
            <person name="Markowitz V."/>
            <person name="Hugenholtz P."/>
            <person name="Kyrpides N.C."/>
            <person name="Klenk H.P."/>
            <person name="Lapidus A."/>
        </authorList>
    </citation>
    <scope>NUCLEOTIDE SEQUENCE [LARGE SCALE GENOMIC DNA]</scope>
    <source>
        <strain evidence="3">ATCC 27377 / DSM 6068 / ICPB 4128</strain>
    </source>
</reference>
<sequence>MKLAHFERLAPICPVCRAAGLESRLQLGRIEKGTATEIEEGALLCSFAGCQREYPILLGIPILLSAIRAFIESSLLPILARNDFAPSTLSMLGDCSQPGSVFDTIRSHQSSYGYNHFQEFITASSRIPAESLNDTAGSLASLVRSAMSLAGAVPTGPQMDLGCGPGRATWEMARQLDEAGSDDLVLGIDMSVPLLQLARAAMSQQRVTFPLRRVGIVYDYVHAIVPKEHYERVDFWCCDATDLPFRDQQFARLAAMNVIDSLGSPLALLQSMSRTMMPGGCAMIASPYDWSAAVTPMEQWIGGHSQRSRNEGQSDAMLRELLTPGMHPQSIAGLSIAAEQDRIPWKLRLHDRSSVHYDVHLTIAAKS</sequence>
<dbReference type="STRING" id="530564.Psta_1805"/>
<keyword evidence="2" id="KW-0808">Transferase</keyword>
<evidence type="ECO:0000313" key="3">
    <source>
        <dbReference type="Proteomes" id="UP000001887"/>
    </source>
</evidence>
<dbReference type="EMBL" id="CP001848">
    <property type="protein sequence ID" value="ADB16480.1"/>
    <property type="molecule type" value="Genomic_DNA"/>
</dbReference>